<protein>
    <recommendedName>
        <fullName evidence="4">DUF945 domain-containing protein</fullName>
    </recommendedName>
</protein>
<dbReference type="AlphaFoldDB" id="A0A292YCT4"/>
<evidence type="ECO:0008006" key="4">
    <source>
        <dbReference type="Google" id="ProtNLM"/>
    </source>
</evidence>
<dbReference type="OrthoDB" id="5372362at2"/>
<organism evidence="2 3">
    <name type="scientific">Lebetimonas natsushimae</name>
    <dbReference type="NCBI Taxonomy" id="1936991"/>
    <lineage>
        <taxon>Bacteria</taxon>
        <taxon>Pseudomonadati</taxon>
        <taxon>Campylobacterota</taxon>
        <taxon>Epsilonproteobacteria</taxon>
        <taxon>Nautiliales</taxon>
        <taxon>Nautiliaceae</taxon>
        <taxon>Lebetimonas</taxon>
    </lineage>
</organism>
<keyword evidence="1" id="KW-0472">Membrane</keyword>
<dbReference type="EMBL" id="BDME01000002">
    <property type="protein sequence ID" value="GAX87827.1"/>
    <property type="molecule type" value="Genomic_DNA"/>
</dbReference>
<gene>
    <name evidence="2" type="ORF">LNAT_P1124</name>
</gene>
<evidence type="ECO:0000313" key="2">
    <source>
        <dbReference type="EMBL" id="GAX87827.1"/>
    </source>
</evidence>
<dbReference type="RefSeq" id="WP_096259299.1">
    <property type="nucleotide sequence ID" value="NZ_BDME01000002.1"/>
</dbReference>
<dbReference type="Proteomes" id="UP000217944">
    <property type="component" value="Unassembled WGS sequence"/>
</dbReference>
<evidence type="ECO:0000256" key="1">
    <source>
        <dbReference type="SAM" id="Phobius"/>
    </source>
</evidence>
<keyword evidence="3" id="KW-1185">Reference proteome</keyword>
<proteinExistence type="predicted"/>
<keyword evidence="1" id="KW-1133">Transmembrane helix</keyword>
<reference evidence="2 3" key="1">
    <citation type="journal article" date="2017" name="Syst. Appl. Microbiol.">
        <title>Lebetimonas natsushimae sp. nov., a novel strictly anaerobic, moderately thermophilic chemoautotroph isolated from a deep-sea hydrothermal vent polychaete nest in the Mid-Okinawa Trough.</title>
        <authorList>
            <person name="Nagata R."/>
            <person name="Takaki Y."/>
            <person name="Tame A."/>
            <person name="Nunoura T."/>
            <person name="Muto H."/>
            <person name="Mino S."/>
            <person name="Sawayama S."/>
            <person name="Takai K."/>
            <person name="Nakagawa S."/>
        </authorList>
    </citation>
    <scope>NUCLEOTIDE SEQUENCE [LARGE SCALE GENOMIC DNA]</scope>
    <source>
        <strain evidence="2 3">HS1857</strain>
    </source>
</reference>
<sequence length="396" mass="45264">MNKQKYLIMGITFLILIAITPFVFSKLMNAKLNKMVENLNKEGYSVKLIKDKSSYLKTDKVFLVDIPGDKLNNQLVDNLKFKIETTFNNLPVTKVDFKGVLEKIDLTAKEYNDEINSLFDKKIKFTAVTPNFKVYDYKLEDINLPVGNAEVNIKGIKGIFEYSDIKNNKLSIDDISFITDNLLIEMKNIRNNSFYKKNNIKNENSFDFYLKVANNNIQINNVKISTNSLIDKKTSVISKISFDKFISNFLNMDNFMFNINVLNLDTPALIAVANEIDPQKRDLLTLNLLKKGLEINLQSQAEKIEVMNKSLGFYLVDANLKVLPDPNLQEDIKTNNLKFLDSTIHYESTPEIATLFMNLFPKSAFLFALAKKTNGKVILDISLKNSKLLINGEEVK</sequence>
<name>A0A292YCT4_9BACT</name>
<accession>A0A292YCT4</accession>
<comment type="caution">
    <text evidence="2">The sequence shown here is derived from an EMBL/GenBank/DDBJ whole genome shotgun (WGS) entry which is preliminary data.</text>
</comment>
<feature type="transmembrane region" description="Helical" evidence="1">
    <location>
        <begin position="6"/>
        <end position="25"/>
    </location>
</feature>
<keyword evidence="1" id="KW-0812">Transmembrane</keyword>
<evidence type="ECO:0000313" key="3">
    <source>
        <dbReference type="Proteomes" id="UP000217944"/>
    </source>
</evidence>